<name>A0ACC2XG23_9TREE</name>
<comment type="caution">
    <text evidence="1">The sequence shown here is derived from an EMBL/GenBank/DDBJ whole genome shotgun (WGS) entry which is preliminary data.</text>
</comment>
<organism evidence="1 2">
    <name type="scientific">Naganishia onofrii</name>
    <dbReference type="NCBI Taxonomy" id="1851511"/>
    <lineage>
        <taxon>Eukaryota</taxon>
        <taxon>Fungi</taxon>
        <taxon>Dikarya</taxon>
        <taxon>Basidiomycota</taxon>
        <taxon>Agaricomycotina</taxon>
        <taxon>Tremellomycetes</taxon>
        <taxon>Filobasidiales</taxon>
        <taxon>Filobasidiaceae</taxon>
        <taxon>Naganishia</taxon>
    </lineage>
</organism>
<keyword evidence="2" id="KW-1185">Reference proteome</keyword>
<sequence>MSSFKFSDKRYGLLLLVVGFLFAVHLVKSSSSVHAVNWHFQLSSSYTKDHHHKSKETTVVAHAPGFTLFENAYWKNHTWYFVSSRPWAFPELPMIMTDAPDYNERASFHDGLAKLVSLAEAELLGLDFNDVEVVEGSTANTKSILDQLPPITRFIFNHAPPEMVWDHGRLNKFFFDSVFPGVPLEFEAEWQASADSLKLFRFDMVTIADRWSGHMGGSPKPMDRAFRLPVPANWVNDLKKRLLANYRGPISLKDPSHAHSKPVITYLSRQEALHRRLNNETHEELSAGLKVLEQEGLAEVNIEMFIDSDPKEDQVAKLSRTTIFVALHGNGLTNLIWMTPDAHNRSAVYEIQQPSMYFNDYPVLSEALGIEHWIIGGRNPELE</sequence>
<gene>
    <name evidence="1" type="ORF">QFC24_004034</name>
</gene>
<dbReference type="Proteomes" id="UP001234202">
    <property type="component" value="Unassembled WGS sequence"/>
</dbReference>
<protein>
    <submittedName>
        <fullName evidence="1">Uncharacterized protein</fullName>
    </submittedName>
</protein>
<proteinExistence type="predicted"/>
<evidence type="ECO:0000313" key="2">
    <source>
        <dbReference type="Proteomes" id="UP001234202"/>
    </source>
</evidence>
<reference evidence="1" key="1">
    <citation type="submission" date="2023-04" db="EMBL/GenBank/DDBJ databases">
        <title>Draft Genome sequencing of Naganishia species isolated from polar environments using Oxford Nanopore Technology.</title>
        <authorList>
            <person name="Leo P."/>
            <person name="Venkateswaran K."/>
        </authorList>
    </citation>
    <scope>NUCLEOTIDE SEQUENCE</scope>
    <source>
        <strain evidence="1">DBVPG 5303</strain>
    </source>
</reference>
<dbReference type="EMBL" id="JASBWV010000013">
    <property type="protein sequence ID" value="KAJ9122995.1"/>
    <property type="molecule type" value="Genomic_DNA"/>
</dbReference>
<evidence type="ECO:0000313" key="1">
    <source>
        <dbReference type="EMBL" id="KAJ9122995.1"/>
    </source>
</evidence>
<accession>A0ACC2XG23</accession>